<gene>
    <name evidence="1" type="ORF">SAMN02745217_02122</name>
</gene>
<protein>
    <submittedName>
        <fullName evidence="1">Uncharacterized protein</fullName>
    </submittedName>
</protein>
<keyword evidence="2" id="KW-1185">Reference proteome</keyword>
<dbReference type="EMBL" id="FRFD01000006">
    <property type="protein sequence ID" value="SHO49093.1"/>
    <property type="molecule type" value="Genomic_DNA"/>
</dbReference>
<evidence type="ECO:0000313" key="2">
    <source>
        <dbReference type="Proteomes" id="UP000184612"/>
    </source>
</evidence>
<proteinExistence type="predicted"/>
<accession>A0A1M7Y8Y3</accession>
<evidence type="ECO:0000313" key="1">
    <source>
        <dbReference type="EMBL" id="SHO49093.1"/>
    </source>
</evidence>
<dbReference type="RefSeq" id="WP_175562037.1">
    <property type="nucleotide sequence ID" value="NZ_FRFD01000006.1"/>
</dbReference>
<dbReference type="Proteomes" id="UP000184612">
    <property type="component" value="Unassembled WGS sequence"/>
</dbReference>
<sequence>MDEKQILMNEELKEEEVNIYEKDCGSAQTHCITDCFPFHTALINGNR</sequence>
<dbReference type="STRING" id="1121345.SAMN02745217_02122"/>
<organism evidence="1 2">
    <name type="scientific">Anaerocolumna xylanovorans DSM 12503</name>
    <dbReference type="NCBI Taxonomy" id="1121345"/>
    <lineage>
        <taxon>Bacteria</taxon>
        <taxon>Bacillati</taxon>
        <taxon>Bacillota</taxon>
        <taxon>Clostridia</taxon>
        <taxon>Lachnospirales</taxon>
        <taxon>Lachnospiraceae</taxon>
        <taxon>Anaerocolumna</taxon>
    </lineage>
</organism>
<name>A0A1M7Y8Y3_9FIRM</name>
<dbReference type="AlphaFoldDB" id="A0A1M7Y8Y3"/>
<reference evidence="1 2" key="1">
    <citation type="submission" date="2016-12" db="EMBL/GenBank/DDBJ databases">
        <authorList>
            <person name="Song W.-J."/>
            <person name="Kurnit D.M."/>
        </authorList>
    </citation>
    <scope>NUCLEOTIDE SEQUENCE [LARGE SCALE GENOMIC DNA]</scope>
    <source>
        <strain evidence="1 2">DSM 12503</strain>
    </source>
</reference>